<keyword evidence="2" id="KW-0732">Signal</keyword>
<dbReference type="InterPro" id="IPR006597">
    <property type="entry name" value="Sel1-like"/>
</dbReference>
<evidence type="ECO:0000256" key="1">
    <source>
        <dbReference type="PROSITE-ProRule" id="PRU00339"/>
    </source>
</evidence>
<keyword evidence="1" id="KW-0802">TPR repeat</keyword>
<dbReference type="Gene3D" id="1.25.40.10">
    <property type="entry name" value="Tetratricopeptide repeat domain"/>
    <property type="match status" value="2"/>
</dbReference>
<evidence type="ECO:0000313" key="3">
    <source>
        <dbReference type="EMBL" id="KAA3922256.1"/>
    </source>
</evidence>
<protein>
    <submittedName>
        <fullName evidence="3">Sel1 repeat family protein</fullName>
    </submittedName>
</protein>
<evidence type="ECO:0000313" key="4">
    <source>
        <dbReference type="Proteomes" id="UP000365824"/>
    </source>
</evidence>
<feature type="chain" id="PRO_5040481664" evidence="2">
    <location>
        <begin position="20"/>
        <end position="475"/>
    </location>
</feature>
<feature type="signal peptide" evidence="2">
    <location>
        <begin position="1"/>
        <end position="19"/>
    </location>
</feature>
<dbReference type="SMART" id="SM00671">
    <property type="entry name" value="SEL1"/>
    <property type="match status" value="6"/>
</dbReference>
<organism evidence="3 4">
    <name type="scientific">Bacteroides ovatus</name>
    <dbReference type="NCBI Taxonomy" id="28116"/>
    <lineage>
        <taxon>Bacteria</taxon>
        <taxon>Pseudomonadati</taxon>
        <taxon>Bacteroidota</taxon>
        <taxon>Bacteroidia</taxon>
        <taxon>Bacteroidales</taxon>
        <taxon>Bacteroidaceae</taxon>
        <taxon>Bacteroides</taxon>
    </lineage>
</organism>
<dbReference type="Pfam" id="PF08238">
    <property type="entry name" value="Sel1"/>
    <property type="match status" value="7"/>
</dbReference>
<accession>A0A9P4DTH0</accession>
<dbReference type="InterPro" id="IPR050767">
    <property type="entry name" value="Sel1_AlgK"/>
</dbReference>
<proteinExistence type="predicted"/>
<feature type="repeat" description="TPR" evidence="1">
    <location>
        <begin position="35"/>
        <end position="68"/>
    </location>
</feature>
<dbReference type="Proteomes" id="UP000365824">
    <property type="component" value="Unassembled WGS sequence"/>
</dbReference>
<gene>
    <name evidence="3" type="ORF">F3F25_26240</name>
</gene>
<dbReference type="PROSITE" id="PS50005">
    <property type="entry name" value="TPR"/>
    <property type="match status" value="1"/>
</dbReference>
<dbReference type="RefSeq" id="WP_149953158.1">
    <property type="nucleotide sequence ID" value="NZ_CP103100.1"/>
</dbReference>
<comment type="caution">
    <text evidence="3">The sequence shown here is derived from an EMBL/GenBank/DDBJ whole genome shotgun (WGS) entry which is preliminary data.</text>
</comment>
<name>A0A9P4DTH0_BACOV</name>
<sequence length="475" mass="54661">MTKLFITIVLCVIPFTTFAQINLGQIFEKAEKGDARAQYKLGEYYLSKKNYQQAILWLQKATTKNNNAKILLGEMYENGYGMTKDWRNERKAFDLYNQAATDGDGNGLYKLALCYFKGIGTIRDEQKGVENLKKAASTENIDAKVEYGLALEKGIYGLTPDLESSFQYIYDAAIEGNKKAIDQMFKYEQYNNINIPILKKCLADVMFRGVQELEQAEILYKEAISLGNMEAAAKLGYMYCVIDHTDSEWPVTFLGYAEKAVEHDKRMKFRTNKKFTDTDNAPYWIEKALKEGITHVNICGFERECAVSLHLCLYLLYSHKFHEVISAPIDYKKAYDNLKIYADYYDDHTLDEPKLSMADLQYLGEFDLEKAFSTYFYFANNDDIYGWGSTGTALCYYYGKGIKKDYESAVKYINKALELGNDSDAMVLLSKCYRYGRGVKMDNAKAEYWYNKALENHNPGAMSLQKQREKFDLVH</sequence>
<dbReference type="AlphaFoldDB" id="A0A9P4DTH0"/>
<dbReference type="InterPro" id="IPR011990">
    <property type="entry name" value="TPR-like_helical_dom_sf"/>
</dbReference>
<dbReference type="SUPFAM" id="SSF81901">
    <property type="entry name" value="HCP-like"/>
    <property type="match status" value="2"/>
</dbReference>
<reference evidence="3 4" key="1">
    <citation type="journal article" date="2019" name="Nat. Med.">
        <title>A library of human gut bacterial isolates paired with longitudinal multiomics data enables mechanistic microbiome research.</title>
        <authorList>
            <person name="Poyet M."/>
            <person name="Groussin M."/>
            <person name="Gibbons S.M."/>
            <person name="Avila-Pacheco J."/>
            <person name="Jiang X."/>
            <person name="Kearney S.M."/>
            <person name="Perrotta A.R."/>
            <person name="Berdy B."/>
            <person name="Zhao S."/>
            <person name="Lieberman T.D."/>
            <person name="Swanson P.K."/>
            <person name="Smith M."/>
            <person name="Roesemann S."/>
            <person name="Alexander J.E."/>
            <person name="Rich S.A."/>
            <person name="Livny J."/>
            <person name="Vlamakis H."/>
            <person name="Clish C."/>
            <person name="Bullock K."/>
            <person name="Deik A."/>
            <person name="Scott J."/>
            <person name="Pierce K.A."/>
            <person name="Xavier R.J."/>
            <person name="Alm E.J."/>
        </authorList>
    </citation>
    <scope>NUCLEOTIDE SEQUENCE [LARGE SCALE GENOMIC DNA]</scope>
    <source>
        <strain evidence="3 4">BIOML-A160</strain>
    </source>
</reference>
<dbReference type="SMART" id="SM00028">
    <property type="entry name" value="TPR"/>
    <property type="match status" value="2"/>
</dbReference>
<dbReference type="InterPro" id="IPR019734">
    <property type="entry name" value="TPR_rpt"/>
</dbReference>
<evidence type="ECO:0000256" key="2">
    <source>
        <dbReference type="SAM" id="SignalP"/>
    </source>
</evidence>
<dbReference type="PANTHER" id="PTHR11102">
    <property type="entry name" value="SEL-1-LIKE PROTEIN"/>
    <property type="match status" value="1"/>
</dbReference>
<dbReference type="EMBL" id="VWLB01000067">
    <property type="protein sequence ID" value="KAA3922256.1"/>
    <property type="molecule type" value="Genomic_DNA"/>
</dbReference>
<dbReference type="PANTHER" id="PTHR11102:SF160">
    <property type="entry name" value="ERAD-ASSOCIATED E3 UBIQUITIN-PROTEIN LIGASE COMPONENT HRD3"/>
    <property type="match status" value="1"/>
</dbReference>